<name>A0ABT9G127_LEPDI</name>
<evidence type="ECO:0000313" key="11">
    <source>
        <dbReference type="EMBL" id="MDP4299987.1"/>
    </source>
</evidence>
<evidence type="ECO:0000256" key="7">
    <source>
        <dbReference type="PROSITE-ProRule" id="PRU01091"/>
    </source>
</evidence>
<dbReference type="SUPFAM" id="SSF52172">
    <property type="entry name" value="CheY-like"/>
    <property type="match status" value="1"/>
</dbReference>
<keyword evidence="12" id="KW-1185">Reference proteome</keyword>
<feature type="domain" description="Response regulatory" evidence="9">
    <location>
        <begin position="46"/>
        <end position="160"/>
    </location>
</feature>
<feature type="modified residue" description="4-aspartylphosphate" evidence="6">
    <location>
        <position position="95"/>
    </location>
</feature>
<keyword evidence="2" id="KW-0902">Two-component regulatory system</keyword>
<proteinExistence type="predicted"/>
<evidence type="ECO:0000256" key="5">
    <source>
        <dbReference type="ARBA" id="ARBA00023163"/>
    </source>
</evidence>
<dbReference type="PANTHER" id="PTHR48111">
    <property type="entry name" value="REGULATOR OF RPOS"/>
    <property type="match status" value="1"/>
</dbReference>
<dbReference type="Pfam" id="PF00486">
    <property type="entry name" value="Trans_reg_C"/>
    <property type="match status" value="1"/>
</dbReference>
<evidence type="ECO:0000256" key="6">
    <source>
        <dbReference type="PROSITE-ProRule" id="PRU00169"/>
    </source>
</evidence>
<dbReference type="PROSITE" id="PS50110">
    <property type="entry name" value="RESPONSE_REGULATORY"/>
    <property type="match status" value="1"/>
</dbReference>
<evidence type="ECO:0000256" key="2">
    <source>
        <dbReference type="ARBA" id="ARBA00023012"/>
    </source>
</evidence>
<evidence type="ECO:0000256" key="8">
    <source>
        <dbReference type="SAM" id="MobiDB-lite"/>
    </source>
</evidence>
<reference evidence="11 12" key="1">
    <citation type="submission" date="2023-08" db="EMBL/GenBank/DDBJ databases">
        <authorList>
            <person name="Roldan D.M."/>
            <person name="Menes R.J."/>
        </authorList>
    </citation>
    <scope>NUCLEOTIDE SEQUENCE [LARGE SCALE GENOMIC DNA]</scope>
    <source>
        <strain evidence="11 12">CCM 2812</strain>
    </source>
</reference>
<feature type="DNA-binding region" description="OmpR/PhoB-type" evidence="7">
    <location>
        <begin position="194"/>
        <end position="294"/>
    </location>
</feature>
<evidence type="ECO:0000259" key="10">
    <source>
        <dbReference type="PROSITE" id="PS51755"/>
    </source>
</evidence>
<dbReference type="SUPFAM" id="SSF46894">
    <property type="entry name" value="C-terminal effector domain of the bipartite response regulators"/>
    <property type="match status" value="1"/>
</dbReference>
<dbReference type="RefSeq" id="WP_305748542.1">
    <property type="nucleotide sequence ID" value="NZ_JAUZEE010000002.1"/>
</dbReference>
<keyword evidence="4 7" id="KW-0238">DNA-binding</keyword>
<dbReference type="CDD" id="cd17574">
    <property type="entry name" value="REC_OmpR"/>
    <property type="match status" value="1"/>
</dbReference>
<dbReference type="Pfam" id="PF00072">
    <property type="entry name" value="Response_reg"/>
    <property type="match status" value="1"/>
</dbReference>
<dbReference type="InterPro" id="IPR001789">
    <property type="entry name" value="Sig_transdc_resp-reg_receiver"/>
</dbReference>
<dbReference type="SMART" id="SM00448">
    <property type="entry name" value="REC"/>
    <property type="match status" value="1"/>
</dbReference>
<accession>A0ABT9G127</accession>
<feature type="domain" description="OmpR/PhoB-type" evidence="10">
    <location>
        <begin position="194"/>
        <end position="294"/>
    </location>
</feature>
<dbReference type="PANTHER" id="PTHR48111:SF4">
    <property type="entry name" value="DNA-BINDING DUAL TRANSCRIPTIONAL REGULATOR OMPR"/>
    <property type="match status" value="1"/>
</dbReference>
<dbReference type="SMART" id="SM00862">
    <property type="entry name" value="Trans_reg_C"/>
    <property type="match status" value="1"/>
</dbReference>
<keyword evidence="3" id="KW-0805">Transcription regulation</keyword>
<sequence>MNTTLPRSATTSMNTGLAPIRPPTDERPSEPSASPRETTAAAGSAHILVVDDDPSLRQLLQDYLGEHGLRVSAVADGRSMMSQFDRDAIDLVVLDLRLPGEDGLHLARQLRERVPTLPIVLLTGLAEEADRVMGLELGADDYITKPFSPRELLARIRAVLRRAQPPAGALLAATVASAATPTANGAVAVREDPRRACRFAGWELNLRTRRLNAPDGRRLELSNGEFSLLLAFCSAPQRVLSRDQLLTLSRLHNAEVYDRTVDVQVLRLRRKIEADPFHPTLIVTERGAGYRFDAAVETLY</sequence>
<dbReference type="PROSITE" id="PS51755">
    <property type="entry name" value="OMPR_PHOB"/>
    <property type="match status" value="1"/>
</dbReference>
<dbReference type="Gene3D" id="3.40.50.2300">
    <property type="match status" value="1"/>
</dbReference>
<dbReference type="Gene3D" id="1.10.10.10">
    <property type="entry name" value="Winged helix-like DNA-binding domain superfamily/Winged helix DNA-binding domain"/>
    <property type="match status" value="1"/>
</dbReference>
<keyword evidence="5" id="KW-0804">Transcription</keyword>
<protein>
    <submittedName>
        <fullName evidence="11">Response regulator transcription factor</fullName>
    </submittedName>
</protein>
<dbReference type="InterPro" id="IPR036388">
    <property type="entry name" value="WH-like_DNA-bd_sf"/>
</dbReference>
<feature type="region of interest" description="Disordered" evidence="8">
    <location>
        <begin position="1"/>
        <end position="42"/>
    </location>
</feature>
<dbReference type="Gene3D" id="6.10.250.690">
    <property type="match status" value="1"/>
</dbReference>
<feature type="compositionally biased region" description="Polar residues" evidence="8">
    <location>
        <begin position="1"/>
        <end position="15"/>
    </location>
</feature>
<dbReference type="EMBL" id="JAUZEE010000002">
    <property type="protein sequence ID" value="MDP4299987.1"/>
    <property type="molecule type" value="Genomic_DNA"/>
</dbReference>
<evidence type="ECO:0000256" key="3">
    <source>
        <dbReference type="ARBA" id="ARBA00023015"/>
    </source>
</evidence>
<dbReference type="InterPro" id="IPR039420">
    <property type="entry name" value="WalR-like"/>
</dbReference>
<dbReference type="InterPro" id="IPR016032">
    <property type="entry name" value="Sig_transdc_resp-reg_C-effctor"/>
</dbReference>
<dbReference type="Proteomes" id="UP001235760">
    <property type="component" value="Unassembled WGS sequence"/>
</dbReference>
<evidence type="ECO:0000259" key="9">
    <source>
        <dbReference type="PROSITE" id="PS50110"/>
    </source>
</evidence>
<dbReference type="CDD" id="cd00383">
    <property type="entry name" value="trans_reg_C"/>
    <property type="match status" value="1"/>
</dbReference>
<dbReference type="InterPro" id="IPR001867">
    <property type="entry name" value="OmpR/PhoB-type_DNA-bd"/>
</dbReference>
<evidence type="ECO:0000256" key="4">
    <source>
        <dbReference type="ARBA" id="ARBA00023125"/>
    </source>
</evidence>
<organism evidence="11 12">
    <name type="scientific">Leptothrix discophora</name>
    <dbReference type="NCBI Taxonomy" id="89"/>
    <lineage>
        <taxon>Bacteria</taxon>
        <taxon>Pseudomonadati</taxon>
        <taxon>Pseudomonadota</taxon>
        <taxon>Betaproteobacteria</taxon>
        <taxon>Burkholderiales</taxon>
        <taxon>Sphaerotilaceae</taxon>
        <taxon>Leptothrix</taxon>
    </lineage>
</organism>
<keyword evidence="1 6" id="KW-0597">Phosphoprotein</keyword>
<dbReference type="InterPro" id="IPR011006">
    <property type="entry name" value="CheY-like_superfamily"/>
</dbReference>
<evidence type="ECO:0000256" key="1">
    <source>
        <dbReference type="ARBA" id="ARBA00022553"/>
    </source>
</evidence>
<evidence type="ECO:0000313" key="12">
    <source>
        <dbReference type="Proteomes" id="UP001235760"/>
    </source>
</evidence>
<gene>
    <name evidence="11" type="ORF">Q8X39_05020</name>
</gene>
<comment type="caution">
    <text evidence="11">The sequence shown here is derived from an EMBL/GenBank/DDBJ whole genome shotgun (WGS) entry which is preliminary data.</text>
</comment>